<organism evidence="5 6">
    <name type="scientific">Labrys wisconsinensis</name>
    <dbReference type="NCBI Taxonomy" id="425677"/>
    <lineage>
        <taxon>Bacteria</taxon>
        <taxon>Pseudomonadati</taxon>
        <taxon>Pseudomonadota</taxon>
        <taxon>Alphaproteobacteria</taxon>
        <taxon>Hyphomicrobiales</taxon>
        <taxon>Xanthobacteraceae</taxon>
        <taxon>Labrys</taxon>
    </lineage>
</organism>
<dbReference type="GO" id="GO:0003677">
    <property type="term" value="F:DNA binding"/>
    <property type="evidence" value="ECO:0007669"/>
    <property type="project" value="UniProtKB-KW"/>
</dbReference>
<evidence type="ECO:0000313" key="6">
    <source>
        <dbReference type="Proteomes" id="UP001242480"/>
    </source>
</evidence>
<dbReference type="SUPFAM" id="SSF46689">
    <property type="entry name" value="Homeodomain-like"/>
    <property type="match status" value="1"/>
</dbReference>
<evidence type="ECO:0000313" key="5">
    <source>
        <dbReference type="EMBL" id="MDQ0473518.1"/>
    </source>
</evidence>
<dbReference type="RefSeq" id="WP_307281887.1">
    <property type="nucleotide sequence ID" value="NZ_JAUSVX010000016.1"/>
</dbReference>
<dbReference type="Gene3D" id="1.10.10.10">
    <property type="entry name" value="Winged helix-like DNA-binding domain superfamily/Winged helix DNA-binding domain"/>
    <property type="match status" value="1"/>
</dbReference>
<dbReference type="EMBL" id="JAUSVX010000016">
    <property type="protein sequence ID" value="MDQ0473518.1"/>
    <property type="molecule type" value="Genomic_DNA"/>
</dbReference>
<dbReference type="InterPro" id="IPR046348">
    <property type="entry name" value="SIS_dom_sf"/>
</dbReference>
<evidence type="ECO:0000256" key="3">
    <source>
        <dbReference type="ARBA" id="ARBA00023163"/>
    </source>
</evidence>
<dbReference type="InterPro" id="IPR036388">
    <property type="entry name" value="WH-like_DNA-bd_sf"/>
</dbReference>
<dbReference type="InterPro" id="IPR009057">
    <property type="entry name" value="Homeodomain-like_sf"/>
</dbReference>
<comment type="caution">
    <text evidence="5">The sequence shown here is derived from an EMBL/GenBank/DDBJ whole genome shotgun (WGS) entry which is preliminary data.</text>
</comment>
<dbReference type="InterPro" id="IPR001347">
    <property type="entry name" value="SIS_dom"/>
</dbReference>
<dbReference type="InterPro" id="IPR047640">
    <property type="entry name" value="RpiR-like"/>
</dbReference>
<feature type="domain" description="HTH rpiR-type" evidence="4">
    <location>
        <begin position="1"/>
        <end position="77"/>
    </location>
</feature>
<keyword evidence="6" id="KW-1185">Reference proteome</keyword>
<dbReference type="Gene3D" id="3.40.50.10490">
    <property type="entry name" value="Glucose-6-phosphate isomerase like protein, domain 1"/>
    <property type="match status" value="1"/>
</dbReference>
<dbReference type="Pfam" id="PF01418">
    <property type="entry name" value="HTH_6"/>
    <property type="match status" value="1"/>
</dbReference>
<name>A0ABU0JJC8_9HYPH</name>
<reference evidence="5 6" key="1">
    <citation type="submission" date="2023-07" db="EMBL/GenBank/DDBJ databases">
        <title>Genomic Encyclopedia of Type Strains, Phase IV (KMG-IV): sequencing the most valuable type-strain genomes for metagenomic binning, comparative biology and taxonomic classification.</title>
        <authorList>
            <person name="Goeker M."/>
        </authorList>
    </citation>
    <scope>NUCLEOTIDE SEQUENCE [LARGE SCALE GENOMIC DNA]</scope>
    <source>
        <strain evidence="5 6">DSM 19619</strain>
    </source>
</reference>
<dbReference type="Pfam" id="PF01380">
    <property type="entry name" value="SIS"/>
    <property type="match status" value="1"/>
</dbReference>
<dbReference type="PANTHER" id="PTHR30514:SF18">
    <property type="entry name" value="RPIR-FAMILY TRANSCRIPTIONAL REGULATOR"/>
    <property type="match status" value="1"/>
</dbReference>
<keyword evidence="3" id="KW-0804">Transcription</keyword>
<dbReference type="Proteomes" id="UP001242480">
    <property type="component" value="Unassembled WGS sequence"/>
</dbReference>
<evidence type="ECO:0000256" key="2">
    <source>
        <dbReference type="ARBA" id="ARBA00023125"/>
    </source>
</evidence>
<proteinExistence type="predicted"/>
<sequence>MAIRDALTQPGLMLTPSETKIVQALLADYPRSGLGTAASLAKRAGVSDPTVVRLVVKLGYDGFPDFQARLLEEVEARLHSPLLMLEAKRRSAAGGNAAFDYLASVARSLDETSAALPAQSYDRAAELIWGARRQVVLLGGRFSRNVATMLAGYLVQLRQGVRDIGVLSPETFDLLVDLDKRDLLIVFDYRRYQSDVIAFATQAARGGVRILLFTDPWLSPIAELAEVTMISSIVVDSPYDTLAPAVAQMEAVVAHGMSLAPHTSAGRARIEALERVRHANAVTLDDPATPSGRGPMQTP</sequence>
<dbReference type="InterPro" id="IPR035472">
    <property type="entry name" value="RpiR-like_SIS"/>
</dbReference>
<dbReference type="CDD" id="cd05013">
    <property type="entry name" value="SIS_RpiR"/>
    <property type="match status" value="1"/>
</dbReference>
<dbReference type="PANTHER" id="PTHR30514">
    <property type="entry name" value="GLUCOKINASE"/>
    <property type="match status" value="1"/>
</dbReference>
<dbReference type="InterPro" id="IPR000281">
    <property type="entry name" value="HTH_RpiR"/>
</dbReference>
<dbReference type="SUPFAM" id="SSF53697">
    <property type="entry name" value="SIS domain"/>
    <property type="match status" value="1"/>
</dbReference>
<protein>
    <submittedName>
        <fullName evidence="5">DNA-binding MurR/RpiR family transcriptional regulator</fullName>
    </submittedName>
</protein>
<evidence type="ECO:0000259" key="4">
    <source>
        <dbReference type="PROSITE" id="PS51071"/>
    </source>
</evidence>
<evidence type="ECO:0000256" key="1">
    <source>
        <dbReference type="ARBA" id="ARBA00023015"/>
    </source>
</evidence>
<gene>
    <name evidence="5" type="ORF">QO011_006554</name>
</gene>
<dbReference type="PROSITE" id="PS51071">
    <property type="entry name" value="HTH_RPIR"/>
    <property type="match status" value="1"/>
</dbReference>
<accession>A0ABU0JJC8</accession>
<keyword evidence="1" id="KW-0805">Transcription regulation</keyword>
<keyword evidence="2 5" id="KW-0238">DNA-binding</keyword>